<dbReference type="InterPro" id="IPR036661">
    <property type="entry name" value="Luciferase-like_sf"/>
</dbReference>
<evidence type="ECO:0000256" key="4">
    <source>
        <dbReference type="ARBA" id="ARBA00023033"/>
    </source>
</evidence>
<evidence type="ECO:0000313" key="8">
    <source>
        <dbReference type="EMBL" id="OAI86466.1"/>
    </source>
</evidence>
<dbReference type="CDD" id="cd01095">
    <property type="entry name" value="Nitrilotriacetate_monoxgenase"/>
    <property type="match status" value="1"/>
</dbReference>
<dbReference type="Gene3D" id="3.20.20.30">
    <property type="entry name" value="Luciferase-like domain"/>
    <property type="match status" value="1"/>
</dbReference>
<dbReference type="SUPFAM" id="SSF51679">
    <property type="entry name" value="Bacterial luciferase-like"/>
    <property type="match status" value="1"/>
</dbReference>
<dbReference type="PANTHER" id="PTHR30011:SF16">
    <property type="entry name" value="C2H2 FINGER DOMAIN TRANSCRIPTION FACTOR (EUROFUNG)-RELATED"/>
    <property type="match status" value="1"/>
</dbReference>
<dbReference type="InterPro" id="IPR011251">
    <property type="entry name" value="Luciferase-like_dom"/>
</dbReference>
<keyword evidence="1 6" id="KW-0285">Flavoprotein</keyword>
<organism evidence="8 9">
    <name type="scientific">Pseudomonas putida</name>
    <name type="common">Arthrobacter siderocapsulatus</name>
    <dbReference type="NCBI Taxonomy" id="303"/>
    <lineage>
        <taxon>Bacteria</taxon>
        <taxon>Pseudomonadati</taxon>
        <taxon>Pseudomonadota</taxon>
        <taxon>Gammaproteobacteria</taxon>
        <taxon>Pseudomonadales</taxon>
        <taxon>Pseudomonadaceae</taxon>
        <taxon>Pseudomonas</taxon>
    </lineage>
</organism>
<sequence>MSQGQFVLGAFIPGTLSGSAWRLPEAPLDTFRSLEHYQYIARKLEAGRFHSLFFNDTLDVKLDLALQRGPNSVRWDPLILAPALAASTRHIGLIATASTTYNEPYNVARKYAALDHLSGGRAGWNLVTSLGGGENFNRQEHVEHDDRYARAEEFYDVVSGLWDSWADDAFIQDKASGTWLDIDKLHVLDHQGEHFQVRGPLNVSRSPQGHPVVAQAGASVAGKRLAARVGELIFTAQHTIEQGRAFYQETKAAAAAFGRGANELKILPGVSPVVGKTLAEAQAKYDRQQELLEPKAFLSSISKFVSLGYDLSELPFDEVVPLPPEHFTTNTHQSRQKLVFDLIRRERPTVRQLFNQLTSGGHRILIGTPESIADDLHAWYEAGAADGFNIMFSGLHSAIDDFVDGVVPELQRRGLFQREYAGTTLRENLGLPYRTNRFF</sequence>
<name>A0A177SFX3_PSEPU</name>
<comment type="similarity">
    <text evidence="5">Belongs to the NtaA/SnaA/DszA monooxygenase family.</text>
</comment>
<feature type="binding site" evidence="6">
    <location>
        <position position="144"/>
    </location>
    <ligand>
        <name>FMN</name>
        <dbReference type="ChEBI" id="CHEBI:58210"/>
    </ligand>
</feature>
<evidence type="ECO:0000256" key="1">
    <source>
        <dbReference type="ARBA" id="ARBA00022630"/>
    </source>
</evidence>
<dbReference type="NCBIfam" id="TIGR03860">
    <property type="entry name" value="FMN_nitrolo"/>
    <property type="match status" value="1"/>
</dbReference>
<keyword evidence="2 6" id="KW-0288">FMN</keyword>
<dbReference type="InterPro" id="IPR016215">
    <property type="entry name" value="NTA_MOA"/>
</dbReference>
<dbReference type="PIRSF" id="PIRSF000337">
    <property type="entry name" value="NTA_MOA"/>
    <property type="match status" value="1"/>
</dbReference>
<dbReference type="RefSeq" id="WP_064304290.1">
    <property type="nucleotide sequence ID" value="NZ_LUCV01000040.1"/>
</dbReference>
<keyword evidence="4 8" id="KW-0503">Monooxygenase</keyword>
<dbReference type="EMBL" id="LUCV01000040">
    <property type="protein sequence ID" value="OAI86466.1"/>
    <property type="molecule type" value="Genomic_DNA"/>
</dbReference>
<dbReference type="InterPro" id="IPR051260">
    <property type="entry name" value="Diverse_substr_monoxygenases"/>
</dbReference>
<accession>A0A177SFX3</accession>
<dbReference type="GO" id="GO:0004497">
    <property type="term" value="F:monooxygenase activity"/>
    <property type="evidence" value="ECO:0007669"/>
    <property type="project" value="UniProtKB-KW"/>
</dbReference>
<protein>
    <submittedName>
        <fullName evidence="8">Nitrilotriacetate monooxygenase</fullName>
    </submittedName>
</protein>
<reference evidence="8 9" key="1">
    <citation type="submission" date="2016-03" db="EMBL/GenBank/DDBJ databases">
        <title>Draft Genome Assembly of Pseudomonas putida strain CBF10-2.</title>
        <authorList>
            <person name="Iyer R.S."/>
            <person name="Damania A."/>
        </authorList>
    </citation>
    <scope>NUCLEOTIDE SEQUENCE [LARGE SCALE GENOMIC DNA]</scope>
    <source>
        <strain evidence="8 9">CBF10-2</strain>
    </source>
</reference>
<comment type="caution">
    <text evidence="8">The sequence shown here is derived from an EMBL/GenBank/DDBJ whole genome shotgun (WGS) entry which is preliminary data.</text>
</comment>
<gene>
    <name evidence="8" type="ORF">AYO28_01875</name>
</gene>
<keyword evidence="3" id="KW-0560">Oxidoreductase</keyword>
<evidence type="ECO:0000256" key="6">
    <source>
        <dbReference type="PIRSR" id="PIRSR000337-1"/>
    </source>
</evidence>
<evidence type="ECO:0000313" key="9">
    <source>
        <dbReference type="Proteomes" id="UP000077752"/>
    </source>
</evidence>
<feature type="domain" description="Luciferase-like" evidence="7">
    <location>
        <begin position="39"/>
        <end position="384"/>
    </location>
</feature>
<dbReference type="Proteomes" id="UP000077752">
    <property type="component" value="Unassembled WGS sequence"/>
</dbReference>
<dbReference type="AlphaFoldDB" id="A0A177SFX3"/>
<dbReference type="GO" id="GO:0016705">
    <property type="term" value="F:oxidoreductase activity, acting on paired donors, with incorporation or reduction of molecular oxygen"/>
    <property type="evidence" value="ECO:0007669"/>
    <property type="project" value="InterPro"/>
</dbReference>
<feature type="binding site" evidence="6">
    <location>
        <position position="56"/>
    </location>
    <ligand>
        <name>FMN</name>
        <dbReference type="ChEBI" id="CHEBI:58210"/>
    </ligand>
</feature>
<evidence type="ECO:0000259" key="7">
    <source>
        <dbReference type="Pfam" id="PF00296"/>
    </source>
</evidence>
<evidence type="ECO:0000256" key="5">
    <source>
        <dbReference type="ARBA" id="ARBA00033748"/>
    </source>
</evidence>
<proteinExistence type="inferred from homology"/>
<evidence type="ECO:0000256" key="2">
    <source>
        <dbReference type="ARBA" id="ARBA00022643"/>
    </source>
</evidence>
<feature type="binding site" evidence="6">
    <location>
        <position position="219"/>
    </location>
    <ligand>
        <name>FMN</name>
        <dbReference type="ChEBI" id="CHEBI:58210"/>
    </ligand>
</feature>
<dbReference type="Pfam" id="PF00296">
    <property type="entry name" value="Bac_luciferase"/>
    <property type="match status" value="1"/>
</dbReference>
<feature type="binding site" evidence="6">
    <location>
        <position position="96"/>
    </location>
    <ligand>
        <name>FMN</name>
        <dbReference type="ChEBI" id="CHEBI:58210"/>
    </ligand>
</feature>
<dbReference type="PANTHER" id="PTHR30011">
    <property type="entry name" value="ALKANESULFONATE MONOOXYGENASE-RELATED"/>
    <property type="match status" value="1"/>
</dbReference>
<feature type="binding site" evidence="6">
    <location>
        <position position="148"/>
    </location>
    <ligand>
        <name>FMN</name>
        <dbReference type="ChEBI" id="CHEBI:58210"/>
    </ligand>
</feature>
<evidence type="ECO:0000256" key="3">
    <source>
        <dbReference type="ARBA" id="ARBA00023002"/>
    </source>
</evidence>